<dbReference type="GO" id="GO:0016887">
    <property type="term" value="F:ATP hydrolysis activity"/>
    <property type="evidence" value="ECO:0007669"/>
    <property type="project" value="InterPro"/>
</dbReference>
<evidence type="ECO:0000313" key="3">
    <source>
        <dbReference type="Proteomes" id="UP000381378"/>
    </source>
</evidence>
<dbReference type="Proteomes" id="UP000381378">
    <property type="component" value="Unassembled WGS sequence"/>
</dbReference>
<protein>
    <submittedName>
        <fullName evidence="2">DNA replication and repair protein RecF</fullName>
    </submittedName>
</protein>
<evidence type="ECO:0000259" key="1">
    <source>
        <dbReference type="Pfam" id="PF13476"/>
    </source>
</evidence>
<evidence type="ECO:0000313" key="2">
    <source>
        <dbReference type="EMBL" id="VVQ17259.1"/>
    </source>
</evidence>
<dbReference type="PANTHER" id="PTHR32182">
    <property type="entry name" value="DNA REPLICATION AND REPAIR PROTEIN RECF"/>
    <property type="match status" value="1"/>
</dbReference>
<organism evidence="2 3">
    <name type="scientific">Pseudomonas fluorescens</name>
    <dbReference type="NCBI Taxonomy" id="294"/>
    <lineage>
        <taxon>Bacteria</taxon>
        <taxon>Pseudomonadati</taxon>
        <taxon>Pseudomonadota</taxon>
        <taxon>Gammaproteobacteria</taxon>
        <taxon>Pseudomonadales</taxon>
        <taxon>Pseudomonadaceae</taxon>
        <taxon>Pseudomonas</taxon>
    </lineage>
</organism>
<dbReference type="Gene3D" id="3.40.50.300">
    <property type="entry name" value="P-loop containing nucleotide triphosphate hydrolases"/>
    <property type="match status" value="1"/>
</dbReference>
<feature type="domain" description="Rad50/SbcC-type AAA" evidence="1">
    <location>
        <begin position="5"/>
        <end position="234"/>
    </location>
</feature>
<name>A0A5E7V309_PSEFL</name>
<dbReference type="InterPro" id="IPR038729">
    <property type="entry name" value="Rad50/SbcC_AAA"/>
</dbReference>
<sequence>MRLDKLRIQNYRCFGEFEIDFDPHLTILIASNGGGKTTILDAARVALWPFVKGFDLGSQTGKSATIQNEDVRLAQFSSGNMESQTPSAIEAWGRWADGAGRGHWLQQRLSLKKSTNTIGDAGSKALTSYGKSLQEQVRNDTQVILPMVTYLGTSRLWYEGRFTSAAAQTTLDKSEYSRTSGYLNCLSYSSSFKTFTAWYSWIYLSYREAQLIALERKEKISEAGLRFEQIIAAIKNAIDRLIKVPTGWHSLEYSASHQQQLVMHHPEQGVLPVDMLSDGLRNSIAMVADLAFRACKLNPHLEARAPLETPGIALIDEVDMFLHPYWQQSIIGSLRAAFPAMQFIVTTHSPQVLSTVRRENIRVIGQDARGLLIASQPLAMTYGEPSNSVLHSVMQVDPQPPVDEKRDLLQLTEWVDKGRYDEQRTIDLMQQLTQALGEQHPQLQRLQRSIKRQEALKG</sequence>
<proteinExistence type="predicted"/>
<dbReference type="SUPFAM" id="SSF52540">
    <property type="entry name" value="P-loop containing nucleoside triphosphate hydrolases"/>
    <property type="match status" value="1"/>
</dbReference>
<reference evidence="2 3" key="1">
    <citation type="submission" date="2019-09" db="EMBL/GenBank/DDBJ databases">
        <authorList>
            <person name="Chandra G."/>
            <person name="Truman W A."/>
        </authorList>
    </citation>
    <scope>NUCLEOTIDE SEQUENCE [LARGE SCALE GENOMIC DNA]</scope>
    <source>
        <strain evidence="2">PS928</strain>
    </source>
</reference>
<dbReference type="AlphaFoldDB" id="A0A5E7V309"/>
<dbReference type="PANTHER" id="PTHR32182:SF23">
    <property type="entry name" value="ATP BINDING PROTEIN"/>
    <property type="match status" value="1"/>
</dbReference>
<dbReference type="GO" id="GO:0000731">
    <property type="term" value="P:DNA synthesis involved in DNA repair"/>
    <property type="evidence" value="ECO:0007669"/>
    <property type="project" value="TreeGrafter"/>
</dbReference>
<dbReference type="InterPro" id="IPR027417">
    <property type="entry name" value="P-loop_NTPase"/>
</dbReference>
<dbReference type="GO" id="GO:0006302">
    <property type="term" value="P:double-strand break repair"/>
    <property type="evidence" value="ECO:0007669"/>
    <property type="project" value="InterPro"/>
</dbReference>
<dbReference type="EMBL" id="CABVJF010000019">
    <property type="protein sequence ID" value="VVQ17259.1"/>
    <property type="molecule type" value="Genomic_DNA"/>
</dbReference>
<dbReference type="RefSeq" id="WP_318191848.1">
    <property type="nucleotide sequence ID" value="NZ_CABVJF010000019.1"/>
</dbReference>
<accession>A0A5E7V309</accession>
<dbReference type="Pfam" id="PF13476">
    <property type="entry name" value="AAA_23"/>
    <property type="match status" value="1"/>
</dbReference>
<gene>
    <name evidence="2" type="primary">recF_3</name>
    <name evidence="2" type="ORF">PS928_04503</name>
</gene>